<dbReference type="Proteomes" id="UP001301958">
    <property type="component" value="Unassembled WGS sequence"/>
</dbReference>
<reference evidence="1" key="1">
    <citation type="journal article" date="2023" name="Mol. Phylogenet. Evol.">
        <title>Genome-scale phylogeny and comparative genomics of the fungal order Sordariales.</title>
        <authorList>
            <person name="Hensen N."/>
            <person name="Bonometti L."/>
            <person name="Westerberg I."/>
            <person name="Brannstrom I.O."/>
            <person name="Guillou S."/>
            <person name="Cros-Aarteil S."/>
            <person name="Calhoun S."/>
            <person name="Haridas S."/>
            <person name="Kuo A."/>
            <person name="Mondo S."/>
            <person name="Pangilinan J."/>
            <person name="Riley R."/>
            <person name="LaButti K."/>
            <person name="Andreopoulos B."/>
            <person name="Lipzen A."/>
            <person name="Chen C."/>
            <person name="Yan M."/>
            <person name="Daum C."/>
            <person name="Ng V."/>
            <person name="Clum A."/>
            <person name="Steindorff A."/>
            <person name="Ohm R.A."/>
            <person name="Martin F."/>
            <person name="Silar P."/>
            <person name="Natvig D.O."/>
            <person name="Lalanne C."/>
            <person name="Gautier V."/>
            <person name="Ament-Velasquez S.L."/>
            <person name="Kruys A."/>
            <person name="Hutchinson M.I."/>
            <person name="Powell A.J."/>
            <person name="Barry K."/>
            <person name="Miller A.N."/>
            <person name="Grigoriev I.V."/>
            <person name="Debuchy R."/>
            <person name="Gladieux P."/>
            <person name="Hiltunen Thoren M."/>
            <person name="Johannesson H."/>
        </authorList>
    </citation>
    <scope>NUCLEOTIDE SEQUENCE</scope>
    <source>
        <strain evidence="1">CBS 990.96</strain>
    </source>
</reference>
<evidence type="ECO:0000313" key="1">
    <source>
        <dbReference type="EMBL" id="KAK4232574.1"/>
    </source>
</evidence>
<sequence length="185" mass="20802">MAAHPRRPGRLPRWAEGRGQGRDLAPGEFLTRLSLMTPEGQWVNLGYALISPYHTSSWLSQRAADMLEYEQQDLTEEETHTFLTPDGNATSRQAVVLWFELSQLPLPPCLIRLPLLGRPTVGDLEVDMILGIPFLNCLPYVSSPSIVNVEAGPIWPGYEEEEELFQQQGDHNMAANQNMNINGYE</sequence>
<protein>
    <submittedName>
        <fullName evidence="1">Uncharacterized protein</fullName>
    </submittedName>
</protein>
<name>A0AAN7BZM1_9PEZI</name>
<keyword evidence="2" id="KW-1185">Reference proteome</keyword>
<gene>
    <name evidence="1" type="ORF">QBC38DRAFT_5150</name>
</gene>
<comment type="caution">
    <text evidence="1">The sequence shown here is derived from an EMBL/GenBank/DDBJ whole genome shotgun (WGS) entry which is preliminary data.</text>
</comment>
<organism evidence="1 2">
    <name type="scientific">Podospora fimiseda</name>
    <dbReference type="NCBI Taxonomy" id="252190"/>
    <lineage>
        <taxon>Eukaryota</taxon>
        <taxon>Fungi</taxon>
        <taxon>Dikarya</taxon>
        <taxon>Ascomycota</taxon>
        <taxon>Pezizomycotina</taxon>
        <taxon>Sordariomycetes</taxon>
        <taxon>Sordariomycetidae</taxon>
        <taxon>Sordariales</taxon>
        <taxon>Podosporaceae</taxon>
        <taxon>Podospora</taxon>
    </lineage>
</organism>
<reference evidence="1" key="2">
    <citation type="submission" date="2023-05" db="EMBL/GenBank/DDBJ databases">
        <authorList>
            <consortium name="Lawrence Berkeley National Laboratory"/>
            <person name="Steindorff A."/>
            <person name="Hensen N."/>
            <person name="Bonometti L."/>
            <person name="Westerberg I."/>
            <person name="Brannstrom I.O."/>
            <person name="Guillou S."/>
            <person name="Cros-Aarteil S."/>
            <person name="Calhoun S."/>
            <person name="Haridas S."/>
            <person name="Kuo A."/>
            <person name="Mondo S."/>
            <person name="Pangilinan J."/>
            <person name="Riley R."/>
            <person name="Labutti K."/>
            <person name="Andreopoulos B."/>
            <person name="Lipzen A."/>
            <person name="Chen C."/>
            <person name="Yanf M."/>
            <person name="Daum C."/>
            <person name="Ng V."/>
            <person name="Clum A."/>
            <person name="Ohm R."/>
            <person name="Martin F."/>
            <person name="Silar P."/>
            <person name="Natvig D."/>
            <person name="Lalanne C."/>
            <person name="Gautier V."/>
            <person name="Ament-Velasquez S.L."/>
            <person name="Kruys A."/>
            <person name="Hutchinson M.I."/>
            <person name="Powell A.J."/>
            <person name="Barry K."/>
            <person name="Miller A.N."/>
            <person name="Grigoriev I.V."/>
            <person name="Debuchy R."/>
            <person name="Gladieux P."/>
            <person name="Thoren M.H."/>
            <person name="Johannesson H."/>
        </authorList>
    </citation>
    <scope>NUCLEOTIDE SEQUENCE</scope>
    <source>
        <strain evidence="1">CBS 990.96</strain>
    </source>
</reference>
<accession>A0AAN7BZM1</accession>
<proteinExistence type="predicted"/>
<dbReference type="EMBL" id="MU865287">
    <property type="protein sequence ID" value="KAK4232574.1"/>
    <property type="molecule type" value="Genomic_DNA"/>
</dbReference>
<dbReference type="AlphaFoldDB" id="A0AAN7BZM1"/>
<evidence type="ECO:0000313" key="2">
    <source>
        <dbReference type="Proteomes" id="UP001301958"/>
    </source>
</evidence>